<organism evidence="1 2">
    <name type="scientific">Odoribacter splanchnicus</name>
    <dbReference type="NCBI Taxonomy" id="28118"/>
    <lineage>
        <taxon>Bacteria</taxon>
        <taxon>Pseudomonadati</taxon>
        <taxon>Bacteroidota</taxon>
        <taxon>Bacteroidia</taxon>
        <taxon>Bacteroidales</taxon>
        <taxon>Odoribacteraceae</taxon>
        <taxon>Odoribacter</taxon>
    </lineage>
</organism>
<sequence length="58" mass="6979">DILVDDELYAERYYIERTDAWVDSFRTVLNRFDTTVSSRTSWNYLAFAILLLKKISRK</sequence>
<protein>
    <submittedName>
        <fullName evidence="1">IS5/IS1182 family transposase</fullName>
    </submittedName>
</protein>
<feature type="non-terminal residue" evidence="1">
    <location>
        <position position="1"/>
    </location>
</feature>
<evidence type="ECO:0000313" key="2">
    <source>
        <dbReference type="Proteomes" id="UP001212263"/>
    </source>
</evidence>
<name>A0AAW6FPY5_9BACT</name>
<accession>A0AAW6FPY5</accession>
<evidence type="ECO:0000313" key="1">
    <source>
        <dbReference type="EMBL" id="MDB9225080.1"/>
    </source>
</evidence>
<dbReference type="AlphaFoldDB" id="A0AAW6FPY5"/>
<dbReference type="Proteomes" id="UP001212263">
    <property type="component" value="Unassembled WGS sequence"/>
</dbReference>
<proteinExistence type="predicted"/>
<comment type="caution">
    <text evidence="1">The sequence shown here is derived from an EMBL/GenBank/DDBJ whole genome shotgun (WGS) entry which is preliminary data.</text>
</comment>
<gene>
    <name evidence="1" type="ORF">PN645_19085</name>
</gene>
<reference evidence="1" key="1">
    <citation type="submission" date="2023-01" db="EMBL/GenBank/DDBJ databases">
        <title>Human gut microbiome strain richness.</title>
        <authorList>
            <person name="Chen-Liaw A."/>
        </authorList>
    </citation>
    <scope>NUCLEOTIDE SEQUENCE</scope>
    <source>
        <strain evidence="1">RTP21484st1_B7_RTP21484_190118</strain>
    </source>
</reference>
<dbReference type="EMBL" id="JAQMRD010000047">
    <property type="protein sequence ID" value="MDB9225080.1"/>
    <property type="molecule type" value="Genomic_DNA"/>
</dbReference>